<dbReference type="PANTHER" id="PTHR23089">
    <property type="entry name" value="HISTIDINE TRIAD HIT PROTEIN"/>
    <property type="match status" value="1"/>
</dbReference>
<dbReference type="PROSITE" id="PS00892">
    <property type="entry name" value="HIT_1"/>
    <property type="match status" value="1"/>
</dbReference>
<proteinExistence type="predicted"/>
<reference evidence="3 4" key="1">
    <citation type="journal article" date="2020" name="Int. J. Syst. Evol. Microbiol.">
        <title>Novel acetic acid bacteria from cider fermentations: Acetobacter conturbans sp. nov. and Acetobacter fallax sp. nov.</title>
        <authorList>
            <person name="Sombolestani A.S."/>
            <person name="Cleenwerck I."/>
            <person name="Cnockaert M."/>
            <person name="Borremans W."/>
            <person name="Wieme A.D."/>
            <person name="De Vuyst L."/>
            <person name="Vandamme P."/>
        </authorList>
    </citation>
    <scope>NUCLEOTIDE SEQUENCE [LARGE SCALE GENOMIC DNA]</scope>
    <source>
        <strain evidence="3 4">LMG 30640</strain>
    </source>
</reference>
<comment type="caution">
    <text evidence="3">The sequence shown here is derived from an EMBL/GenBank/DDBJ whole genome shotgun (WGS) entry which is preliminary data.</text>
</comment>
<sequence>MRVENEWALAFHDIGPKAPVHVLVIPKGPYVSFVDFSARASDDEITGFTRAVGHVATSLGLNEPGYRLIGNVGPDSGQEVPHFHVHLLGGRLLGALVSP</sequence>
<name>A0ABX0JQB8_9PROT</name>
<evidence type="ECO:0000313" key="4">
    <source>
        <dbReference type="Proteomes" id="UP000635278"/>
    </source>
</evidence>
<evidence type="ECO:0000259" key="2">
    <source>
        <dbReference type="PROSITE" id="PS51084"/>
    </source>
</evidence>
<evidence type="ECO:0000256" key="1">
    <source>
        <dbReference type="PROSITE-ProRule" id="PRU00464"/>
    </source>
</evidence>
<dbReference type="InterPro" id="IPR036265">
    <property type="entry name" value="HIT-like_sf"/>
</dbReference>
<dbReference type="EMBL" id="WOTB01000005">
    <property type="protein sequence ID" value="NHN84202.1"/>
    <property type="molecule type" value="Genomic_DNA"/>
</dbReference>
<protein>
    <submittedName>
        <fullName evidence="3">HIT domain-containing protein</fullName>
    </submittedName>
</protein>
<keyword evidence="4" id="KW-1185">Reference proteome</keyword>
<dbReference type="InterPro" id="IPR001310">
    <property type="entry name" value="Histidine_triad_HIT"/>
</dbReference>
<feature type="short sequence motif" description="Histidine triad motif" evidence="1">
    <location>
        <begin position="82"/>
        <end position="86"/>
    </location>
</feature>
<evidence type="ECO:0000313" key="3">
    <source>
        <dbReference type="EMBL" id="NHN84202.1"/>
    </source>
</evidence>
<dbReference type="PROSITE" id="PS51084">
    <property type="entry name" value="HIT_2"/>
    <property type="match status" value="1"/>
</dbReference>
<dbReference type="Gene3D" id="3.30.428.10">
    <property type="entry name" value="HIT-like"/>
    <property type="match status" value="1"/>
</dbReference>
<dbReference type="InterPro" id="IPR011146">
    <property type="entry name" value="HIT-like"/>
</dbReference>
<feature type="domain" description="HIT" evidence="2">
    <location>
        <begin position="1"/>
        <end position="98"/>
    </location>
</feature>
<dbReference type="Proteomes" id="UP000635278">
    <property type="component" value="Unassembled WGS sequence"/>
</dbReference>
<organism evidence="3 4">
    <name type="scientific">Acetobacter musti</name>
    <dbReference type="NCBI Taxonomy" id="864732"/>
    <lineage>
        <taxon>Bacteria</taxon>
        <taxon>Pseudomonadati</taxon>
        <taxon>Pseudomonadota</taxon>
        <taxon>Alphaproteobacteria</taxon>
        <taxon>Acetobacterales</taxon>
        <taxon>Acetobacteraceae</taxon>
        <taxon>Acetobacter</taxon>
    </lineage>
</organism>
<dbReference type="PRINTS" id="PR00332">
    <property type="entry name" value="HISTRIAD"/>
</dbReference>
<dbReference type="InterPro" id="IPR019808">
    <property type="entry name" value="Histidine_triad_CS"/>
</dbReference>
<accession>A0ABX0JQB8</accession>
<dbReference type="Pfam" id="PF01230">
    <property type="entry name" value="HIT"/>
    <property type="match status" value="1"/>
</dbReference>
<dbReference type="SUPFAM" id="SSF54197">
    <property type="entry name" value="HIT-like"/>
    <property type="match status" value="1"/>
</dbReference>
<gene>
    <name evidence="3" type="ORF">GOB93_06030</name>
</gene>